<dbReference type="InterPro" id="IPR000917">
    <property type="entry name" value="Sulfatase_N"/>
</dbReference>
<evidence type="ECO:0000313" key="8">
    <source>
        <dbReference type="EMBL" id="KAB0685862.1"/>
    </source>
</evidence>
<evidence type="ECO:0000313" key="9">
    <source>
        <dbReference type="Proteomes" id="UP000473571"/>
    </source>
</evidence>
<evidence type="ECO:0000256" key="1">
    <source>
        <dbReference type="ARBA" id="ARBA00004651"/>
    </source>
</evidence>
<dbReference type="Pfam" id="PF00884">
    <property type="entry name" value="Sulfatase"/>
    <property type="match status" value="1"/>
</dbReference>
<dbReference type="PANTHER" id="PTHR47371:SF3">
    <property type="entry name" value="PHOSPHOGLYCEROL TRANSFERASE I"/>
    <property type="match status" value="1"/>
</dbReference>
<dbReference type="InterPro" id="IPR050448">
    <property type="entry name" value="OpgB/LTA_synthase_biosynth"/>
</dbReference>
<dbReference type="InterPro" id="IPR017850">
    <property type="entry name" value="Alkaline_phosphatase_core_sf"/>
</dbReference>
<reference evidence="8 9" key="1">
    <citation type="submission" date="2019-09" db="EMBL/GenBank/DDBJ databases">
        <title>Draft genome sequences of 48 bacterial type strains from the CCUG.</title>
        <authorList>
            <person name="Tunovic T."/>
            <person name="Pineiro-Iglesias B."/>
            <person name="Unosson C."/>
            <person name="Inganas E."/>
            <person name="Ohlen M."/>
            <person name="Cardew S."/>
            <person name="Jensie-Markopoulos S."/>
            <person name="Salva-Serra F."/>
            <person name="Jaen-Luchoro D."/>
            <person name="Karlsson R."/>
            <person name="Svensson-Stadler L."/>
            <person name="Chun J."/>
            <person name="Moore E."/>
        </authorList>
    </citation>
    <scope>NUCLEOTIDE SEQUENCE [LARGE SCALE GENOMIC DNA]</scope>
    <source>
        <strain evidence="8 9">CCUG 65687</strain>
    </source>
</reference>
<evidence type="ECO:0000256" key="3">
    <source>
        <dbReference type="ARBA" id="ARBA00022692"/>
    </source>
</evidence>
<dbReference type="GO" id="GO:0005886">
    <property type="term" value="C:plasma membrane"/>
    <property type="evidence" value="ECO:0007669"/>
    <property type="project" value="UniProtKB-SubCell"/>
</dbReference>
<comment type="subcellular location">
    <subcellularLocation>
        <location evidence="1">Cell membrane</location>
        <topology evidence="1">Multi-pass membrane protein</topology>
    </subcellularLocation>
</comment>
<evidence type="ECO:0000256" key="2">
    <source>
        <dbReference type="ARBA" id="ARBA00022475"/>
    </source>
</evidence>
<protein>
    <submittedName>
        <fullName evidence="8">LTA synthase family protein</fullName>
    </submittedName>
</protein>
<gene>
    <name evidence="8" type="ORF">F7R13_02745</name>
</gene>
<evidence type="ECO:0000259" key="7">
    <source>
        <dbReference type="Pfam" id="PF00884"/>
    </source>
</evidence>
<feature type="domain" description="Sulfatase N-terminal" evidence="7">
    <location>
        <begin position="227"/>
        <end position="484"/>
    </location>
</feature>
<sequence length="526" mass="57264">MPFSAVCPISRAGRRDVQPGFAFAAAAAALSFLVEAIAYPRASLPRSPGAIALHVCAFAIVAGATFAVTARPLFSASVALVLIALLAVISNAKYESLREPFVFTDLSLFSQVFAHPRLYLPFLSAGKVLGIVVAVAVATIGFLLEQPAGLLARGAAALIAIACVPACVALSCRMPLTLDPMADQRRTGFFAAFVAYLVNGLRRAERNAFFRAVDAGPFSDGRPDSTPDVIVIQSESYFDARRLGACVSSAPYANFDRARREAFMHGSLNVPAWGANTMRSEFAMLTGLPSSALGYSRFYPYMYVRRACASLAGWFKRGGYRTLAIHPYHADFFGRSRAFRLMHFDRFLDIRDFGDAARIGPYIGDGPVADAIIAAVQEHGDGPLFAFAITMENHGPLHLESVGPGESESRHTLGDDARWRDLTAYLRHVENADGMIGKLTDYLRKRERPTVLCFYGDHVPALTSVFDALETEPTNSDYFIWRNFANDLGERRDVRVERLGAAIQRAMVHVDCTRAASPTGMLQTPA</sequence>
<dbReference type="Proteomes" id="UP000473571">
    <property type="component" value="Unassembled WGS sequence"/>
</dbReference>
<evidence type="ECO:0000256" key="4">
    <source>
        <dbReference type="ARBA" id="ARBA00022989"/>
    </source>
</evidence>
<dbReference type="PANTHER" id="PTHR47371">
    <property type="entry name" value="LIPOTEICHOIC ACID SYNTHASE"/>
    <property type="match status" value="1"/>
</dbReference>
<evidence type="ECO:0000256" key="6">
    <source>
        <dbReference type="SAM" id="Phobius"/>
    </source>
</evidence>
<dbReference type="Gene3D" id="3.40.720.10">
    <property type="entry name" value="Alkaline Phosphatase, subunit A"/>
    <property type="match status" value="1"/>
</dbReference>
<dbReference type="AlphaFoldDB" id="A0A6L3NMC3"/>
<dbReference type="EMBL" id="VZOL01000014">
    <property type="protein sequence ID" value="KAB0685862.1"/>
    <property type="molecule type" value="Genomic_DNA"/>
</dbReference>
<accession>A0A6L3NMC3</accession>
<evidence type="ECO:0000256" key="5">
    <source>
        <dbReference type="ARBA" id="ARBA00023136"/>
    </source>
</evidence>
<keyword evidence="2" id="KW-1003">Cell membrane</keyword>
<keyword evidence="3 6" id="KW-0812">Transmembrane</keyword>
<dbReference type="CDD" id="cd16015">
    <property type="entry name" value="LTA_synthase"/>
    <property type="match status" value="1"/>
</dbReference>
<comment type="caution">
    <text evidence="8">The sequence shown here is derived from an EMBL/GenBank/DDBJ whole genome shotgun (WGS) entry which is preliminary data.</text>
</comment>
<feature type="transmembrane region" description="Helical" evidence="6">
    <location>
        <begin position="150"/>
        <end position="172"/>
    </location>
</feature>
<proteinExistence type="predicted"/>
<feature type="transmembrane region" description="Helical" evidence="6">
    <location>
        <begin position="74"/>
        <end position="92"/>
    </location>
</feature>
<feature type="transmembrane region" description="Helical" evidence="6">
    <location>
        <begin position="20"/>
        <end position="39"/>
    </location>
</feature>
<feature type="transmembrane region" description="Helical" evidence="6">
    <location>
        <begin position="51"/>
        <end position="68"/>
    </location>
</feature>
<dbReference type="SUPFAM" id="SSF53649">
    <property type="entry name" value="Alkaline phosphatase-like"/>
    <property type="match status" value="1"/>
</dbReference>
<organism evidence="8 9">
    <name type="scientific">Burkholderia territorii</name>
    <dbReference type="NCBI Taxonomy" id="1503055"/>
    <lineage>
        <taxon>Bacteria</taxon>
        <taxon>Pseudomonadati</taxon>
        <taxon>Pseudomonadota</taxon>
        <taxon>Betaproteobacteria</taxon>
        <taxon>Burkholderiales</taxon>
        <taxon>Burkholderiaceae</taxon>
        <taxon>Burkholderia</taxon>
        <taxon>Burkholderia cepacia complex</taxon>
    </lineage>
</organism>
<feature type="transmembrane region" description="Helical" evidence="6">
    <location>
        <begin position="118"/>
        <end position="144"/>
    </location>
</feature>
<keyword evidence="5 6" id="KW-0472">Membrane</keyword>
<keyword evidence="4 6" id="KW-1133">Transmembrane helix</keyword>
<name>A0A6L3NMC3_9BURK</name>